<dbReference type="RefSeq" id="WP_022863847.1">
    <property type="nucleotide sequence ID" value="NZ_ATVG01000020.1"/>
</dbReference>
<evidence type="ECO:0000256" key="5">
    <source>
        <dbReference type="ARBA" id="ARBA00023136"/>
    </source>
</evidence>
<feature type="domain" description="SSD" evidence="8">
    <location>
        <begin position="232"/>
        <end position="363"/>
    </location>
</feature>
<feature type="transmembrane region" description="Helical" evidence="7">
    <location>
        <begin position="341"/>
        <end position="364"/>
    </location>
</feature>
<protein>
    <submittedName>
        <fullName evidence="9">Membrane protein YdfJ</fullName>
    </submittedName>
</protein>
<dbReference type="PANTHER" id="PTHR33406">
    <property type="entry name" value="MEMBRANE PROTEIN MJ1562-RELATED"/>
    <property type="match status" value="1"/>
</dbReference>
<feature type="region of interest" description="Disordered" evidence="6">
    <location>
        <begin position="482"/>
        <end position="507"/>
    </location>
</feature>
<reference evidence="9 10" key="1">
    <citation type="submission" date="2020-10" db="EMBL/GenBank/DDBJ databases">
        <title>Complete genome sequence of Corynebacterium massiliense DSM 45435, type strain of Corynebacterium massiliense.</title>
        <authorList>
            <person name="Busche T."/>
            <person name="Kalinowski J."/>
            <person name="Ruckert C."/>
        </authorList>
    </citation>
    <scope>NUCLEOTIDE SEQUENCE [LARGE SCALE GENOMIC DNA]</scope>
    <source>
        <strain evidence="9 10">DSM 45435</strain>
    </source>
</reference>
<dbReference type="Proteomes" id="UP001220064">
    <property type="component" value="Chromosome"/>
</dbReference>
<gene>
    <name evidence="9" type="primary">ydfJ1</name>
    <name evidence="9" type="ORF">CMASS_00695</name>
</gene>
<evidence type="ECO:0000259" key="8">
    <source>
        <dbReference type="PROSITE" id="PS50156"/>
    </source>
</evidence>
<dbReference type="Gene3D" id="1.20.1640.10">
    <property type="entry name" value="Multidrug efflux transporter AcrB transmembrane domain"/>
    <property type="match status" value="2"/>
</dbReference>
<keyword evidence="5 7" id="KW-0472">Membrane</keyword>
<feature type="transmembrane region" description="Helical" evidence="7">
    <location>
        <begin position="17"/>
        <end position="38"/>
    </location>
</feature>
<evidence type="ECO:0000256" key="6">
    <source>
        <dbReference type="SAM" id="MobiDB-lite"/>
    </source>
</evidence>
<evidence type="ECO:0000313" key="9">
    <source>
        <dbReference type="EMBL" id="WCZ31606.1"/>
    </source>
</evidence>
<dbReference type="SUPFAM" id="SSF82866">
    <property type="entry name" value="Multidrug efflux transporter AcrB transmembrane domain"/>
    <property type="match status" value="2"/>
</dbReference>
<feature type="region of interest" description="Disordered" evidence="6">
    <location>
        <begin position="805"/>
        <end position="847"/>
    </location>
</feature>
<name>A0ABY7U4K8_9CORY</name>
<evidence type="ECO:0000313" key="10">
    <source>
        <dbReference type="Proteomes" id="UP001220064"/>
    </source>
</evidence>
<evidence type="ECO:0000256" key="4">
    <source>
        <dbReference type="ARBA" id="ARBA00022989"/>
    </source>
</evidence>
<evidence type="ECO:0000256" key="1">
    <source>
        <dbReference type="ARBA" id="ARBA00004651"/>
    </source>
</evidence>
<accession>A0ABY7U4K8</accession>
<feature type="transmembrane region" description="Helical" evidence="7">
    <location>
        <begin position="215"/>
        <end position="234"/>
    </location>
</feature>
<feature type="transmembrane region" description="Helical" evidence="7">
    <location>
        <begin position="405"/>
        <end position="425"/>
    </location>
</feature>
<evidence type="ECO:0000256" key="3">
    <source>
        <dbReference type="ARBA" id="ARBA00022692"/>
    </source>
</evidence>
<dbReference type="Pfam" id="PF03176">
    <property type="entry name" value="MMPL"/>
    <property type="match status" value="2"/>
</dbReference>
<organism evidence="9 10">
    <name type="scientific">Corynebacterium massiliense DSM 45435</name>
    <dbReference type="NCBI Taxonomy" id="1121364"/>
    <lineage>
        <taxon>Bacteria</taxon>
        <taxon>Bacillati</taxon>
        <taxon>Actinomycetota</taxon>
        <taxon>Actinomycetes</taxon>
        <taxon>Mycobacteriales</taxon>
        <taxon>Corynebacteriaceae</taxon>
        <taxon>Corynebacterium</taxon>
    </lineage>
</organism>
<keyword evidence="10" id="KW-1185">Reference proteome</keyword>
<dbReference type="PANTHER" id="PTHR33406:SF13">
    <property type="entry name" value="MEMBRANE PROTEIN YDFJ"/>
    <property type="match status" value="1"/>
</dbReference>
<keyword evidence="4 7" id="KW-1133">Transmembrane helix</keyword>
<feature type="transmembrane region" description="Helical" evidence="7">
    <location>
        <begin position="306"/>
        <end position="329"/>
    </location>
</feature>
<feature type="transmembrane region" description="Helical" evidence="7">
    <location>
        <begin position="239"/>
        <end position="259"/>
    </location>
</feature>
<comment type="subcellular location">
    <subcellularLocation>
        <location evidence="1">Cell membrane</location>
        <topology evidence="1">Multi-pass membrane protein</topology>
    </subcellularLocation>
</comment>
<feature type="transmembrane region" description="Helical" evidence="7">
    <location>
        <begin position="666"/>
        <end position="684"/>
    </location>
</feature>
<dbReference type="InterPro" id="IPR004869">
    <property type="entry name" value="MMPL_dom"/>
</dbReference>
<feature type="transmembrane region" description="Helical" evidence="7">
    <location>
        <begin position="743"/>
        <end position="766"/>
    </location>
</feature>
<keyword evidence="2" id="KW-1003">Cell membrane</keyword>
<keyword evidence="3 7" id="KW-0812">Transmembrane</keyword>
<feature type="transmembrane region" description="Helical" evidence="7">
    <location>
        <begin position="718"/>
        <end position="737"/>
    </location>
</feature>
<feature type="transmembrane region" description="Helical" evidence="7">
    <location>
        <begin position="265"/>
        <end position="286"/>
    </location>
</feature>
<dbReference type="PROSITE" id="PS50156">
    <property type="entry name" value="SSD"/>
    <property type="match status" value="1"/>
</dbReference>
<dbReference type="EMBL" id="CP063189">
    <property type="protein sequence ID" value="WCZ31606.1"/>
    <property type="molecule type" value="Genomic_DNA"/>
</dbReference>
<evidence type="ECO:0000256" key="7">
    <source>
        <dbReference type="SAM" id="Phobius"/>
    </source>
</evidence>
<feature type="compositionally biased region" description="Basic and acidic residues" evidence="6">
    <location>
        <begin position="805"/>
        <end position="830"/>
    </location>
</feature>
<feature type="transmembrane region" description="Helical" evidence="7">
    <location>
        <begin position="599"/>
        <end position="618"/>
    </location>
</feature>
<feature type="transmembrane region" description="Helical" evidence="7">
    <location>
        <begin position="625"/>
        <end position="646"/>
    </location>
</feature>
<dbReference type="InterPro" id="IPR050545">
    <property type="entry name" value="Mycobact_MmpL"/>
</dbReference>
<dbReference type="InterPro" id="IPR000731">
    <property type="entry name" value="SSD"/>
</dbReference>
<evidence type="ECO:0000256" key="2">
    <source>
        <dbReference type="ARBA" id="ARBA00022475"/>
    </source>
</evidence>
<sequence>MAKFLYRLGKWSYHRKWIVISTWVVLLAIVGGIAAAVMRPMTDEFSISGTPSIDATKKSMELFPEDGNPASSPGVNLVFATQDGSKLSDPDNKAAVDEVIHHIDDNLEMSDSLRFGNPVDLSPQLQDQIFHQEIDMGLPEDTAKQDADNLKLLNDDETIGYTTFAFDAKSPYSVKAEDKNIVTEAMNLGREKGLQVEAGGAGFGDDIEVNSTSEIIGLGVAFVVLIFTFGSLVAAGMPLLSAVIGVGLGALGLLIATHFTELNNITPSLAVMIGLAVGIDYSLFILSRYRAERQRMSGEEAAGMAVGTAGSSVVFAGTTVFVALVALVIAKIEFLSAMGLAAAGTVFVSVLVALTFIPALLGAFGDKAFKGKIPGVAGNTSRRKQHRPRHKPTMGKRWVQFVQRVPGLTMAVVVLSLVALTAPVLKMELALPADTTSNPDTTQRKAADLLSEGFGPGVNGPMLAVVDAHDINAESPALQPLVRAQDAQDAQEPQEGDAPDAAKSPEDKARFASFSYAASQLDRVGGVKHAQLVGANEDGTAAKIMITPDSSPTDPRTIRTTHALRSATSEIEDATGTTVGMTGLTAVQVDITERLEEAMPLYLAIVVGLAILLLLVVFRSLLVPLVAGLGFLLSVGAAFGVTILFWQEGFTGLVPAPGPLLSFMPIFLIGVTFGLAMDYEVFLVTRMREHYLKMGKRDRPGSRYNAVEESTIEGFSNGARVVTAAAIIMISVFAAFITQPLPFIQIFGFALGAAVLFDAFLVRMSLVPATMFLMGRATWWMPKWLDKILPTVDIEGTELEKEWEASHAKSRSVADRTRRGRIPRREEPRKSARKNGQQSARKIRRRK</sequence>
<proteinExistence type="predicted"/>